<protein>
    <submittedName>
        <fullName evidence="12">M13 family metallopeptidase</fullName>
    </submittedName>
</protein>
<dbReference type="InterPro" id="IPR018497">
    <property type="entry name" value="Peptidase_M13_C"/>
</dbReference>
<proteinExistence type="inferred from homology"/>
<feature type="signal peptide" evidence="9">
    <location>
        <begin position="1"/>
        <end position="18"/>
    </location>
</feature>
<dbReference type="EMBL" id="JACPNR010000005">
    <property type="protein sequence ID" value="MBI2677896.1"/>
    <property type="molecule type" value="Genomic_DNA"/>
</dbReference>
<keyword evidence="4" id="KW-0479">Metal-binding</keyword>
<dbReference type="PROSITE" id="PS51885">
    <property type="entry name" value="NEPRILYSIN"/>
    <property type="match status" value="1"/>
</dbReference>
<dbReference type="GO" id="GO:0004222">
    <property type="term" value="F:metalloendopeptidase activity"/>
    <property type="evidence" value="ECO:0007669"/>
    <property type="project" value="InterPro"/>
</dbReference>
<dbReference type="Gene3D" id="1.10.1380.10">
    <property type="entry name" value="Neutral endopeptidase , domain2"/>
    <property type="match status" value="1"/>
</dbReference>
<evidence type="ECO:0000313" key="13">
    <source>
        <dbReference type="Proteomes" id="UP000779809"/>
    </source>
</evidence>
<gene>
    <name evidence="12" type="ORF">HYX28_03860</name>
</gene>
<evidence type="ECO:0000256" key="3">
    <source>
        <dbReference type="ARBA" id="ARBA00022670"/>
    </source>
</evidence>
<evidence type="ECO:0000256" key="6">
    <source>
        <dbReference type="ARBA" id="ARBA00022833"/>
    </source>
</evidence>
<feature type="domain" description="Peptidase M13 N-terminal" evidence="11">
    <location>
        <begin position="36"/>
        <end position="415"/>
    </location>
</feature>
<evidence type="ECO:0000259" key="11">
    <source>
        <dbReference type="Pfam" id="PF05649"/>
    </source>
</evidence>
<sequence length="671" mass="75263">MRVLRAVLLLFLALPVFAQTGQKSIVVEDMNKSADPCNDFFDYSNGAWRKANPIPPSMQRWSRRWQAGEQNKEALKVILDDVSRKKDWPSGSVEQLIGDFYGACMDEATVNRLGTKPIQSWTKQIDGMKSTADVQKMIRKLHDAGVGVPFGMYGAPDNHEPTQTVANLYASGLGLPDRDYYFKTEDRFQQSRAKYKEYVATIFKLDGASEADAAKAADTVMAMETRLADASLDNVALRDPQATDHKTTFANLEKMTPHFDWSAYFKQAGLPNADLNVTEPKFMAEVDKELASTPLADWKTYLKWQLLNAAAPSLSQPFVEANFQFYQAYLGGSKEMKPRWKRCVEQADNLLGEALGKKYVEKYFPPEAKTRMKELVHNELLALHDIIQGLDWMSPETKQKAMEKLSTFNPKIGYPDKWRDYSMVPISRTDYFADVMAGNEGNVTHNRKTVGKPTDRGQWGMTPPTSNAYYNAQLNEIVFPAGILLPPAFSVDNLDAVNYGAIGVIIGHEISHGFDDQGAQFDALGRLNNWWTAEDLKKFQTKGACVVDQFENYYIEPNIHHNGKLVLGESIGDLAGAKIAYLAFQKAKQSSPAPTVDGFTSDQQFFIAWGQFRGDETRPEAQRVMIQGDEHPVAKFRVIGPLSNFPPFAKAFSCKAGTPMVRPAEKRCEVW</sequence>
<dbReference type="InterPro" id="IPR042089">
    <property type="entry name" value="Peptidase_M13_dom_2"/>
</dbReference>
<evidence type="ECO:0000256" key="8">
    <source>
        <dbReference type="SAM" id="MobiDB-lite"/>
    </source>
</evidence>
<evidence type="ECO:0000256" key="2">
    <source>
        <dbReference type="ARBA" id="ARBA00007357"/>
    </source>
</evidence>
<feature type="chain" id="PRO_5037020206" evidence="9">
    <location>
        <begin position="19"/>
        <end position="671"/>
    </location>
</feature>
<dbReference type="PANTHER" id="PTHR11733">
    <property type="entry name" value="ZINC METALLOPROTEASE FAMILY M13 NEPRILYSIN-RELATED"/>
    <property type="match status" value="1"/>
</dbReference>
<evidence type="ECO:0000259" key="10">
    <source>
        <dbReference type="Pfam" id="PF01431"/>
    </source>
</evidence>
<dbReference type="AlphaFoldDB" id="A0A932A841"/>
<feature type="domain" description="Peptidase M13 C-terminal" evidence="10">
    <location>
        <begin position="467"/>
        <end position="668"/>
    </location>
</feature>
<dbReference type="InterPro" id="IPR000718">
    <property type="entry name" value="Peptidase_M13"/>
</dbReference>
<dbReference type="GO" id="GO:0016485">
    <property type="term" value="P:protein processing"/>
    <property type="evidence" value="ECO:0007669"/>
    <property type="project" value="TreeGrafter"/>
</dbReference>
<dbReference type="PANTHER" id="PTHR11733:SF167">
    <property type="entry name" value="FI17812P1-RELATED"/>
    <property type="match status" value="1"/>
</dbReference>
<dbReference type="Pfam" id="PF01431">
    <property type="entry name" value="Peptidase_M13"/>
    <property type="match status" value="1"/>
</dbReference>
<dbReference type="InterPro" id="IPR024079">
    <property type="entry name" value="MetalloPept_cat_dom_sf"/>
</dbReference>
<evidence type="ECO:0000256" key="9">
    <source>
        <dbReference type="SAM" id="SignalP"/>
    </source>
</evidence>
<dbReference type="InterPro" id="IPR008753">
    <property type="entry name" value="Peptidase_M13_N"/>
</dbReference>
<name>A0A932A841_9BACT</name>
<evidence type="ECO:0000256" key="5">
    <source>
        <dbReference type="ARBA" id="ARBA00022801"/>
    </source>
</evidence>
<comment type="cofactor">
    <cofactor evidence="1">
        <name>Zn(2+)</name>
        <dbReference type="ChEBI" id="CHEBI:29105"/>
    </cofactor>
</comment>
<keyword evidence="9" id="KW-0732">Signal</keyword>
<dbReference type="CDD" id="cd08662">
    <property type="entry name" value="M13"/>
    <property type="match status" value="1"/>
</dbReference>
<organism evidence="12 13">
    <name type="scientific">Candidatus Korobacter versatilis</name>
    <dbReference type="NCBI Taxonomy" id="658062"/>
    <lineage>
        <taxon>Bacteria</taxon>
        <taxon>Pseudomonadati</taxon>
        <taxon>Acidobacteriota</taxon>
        <taxon>Terriglobia</taxon>
        <taxon>Terriglobales</taxon>
        <taxon>Candidatus Korobacteraceae</taxon>
        <taxon>Candidatus Korobacter</taxon>
    </lineage>
</organism>
<comment type="similarity">
    <text evidence="2">Belongs to the peptidase M13 family.</text>
</comment>
<keyword evidence="3" id="KW-0645">Protease</keyword>
<feature type="region of interest" description="Disordered" evidence="8">
    <location>
        <begin position="443"/>
        <end position="462"/>
    </location>
</feature>
<keyword evidence="6" id="KW-0862">Zinc</keyword>
<comment type="caution">
    <text evidence="12">The sequence shown here is derived from an EMBL/GenBank/DDBJ whole genome shotgun (WGS) entry which is preliminary data.</text>
</comment>
<evidence type="ECO:0000313" key="12">
    <source>
        <dbReference type="EMBL" id="MBI2677896.1"/>
    </source>
</evidence>
<evidence type="ECO:0000256" key="7">
    <source>
        <dbReference type="ARBA" id="ARBA00023049"/>
    </source>
</evidence>
<keyword evidence="7" id="KW-0482">Metalloprotease</keyword>
<evidence type="ECO:0000256" key="1">
    <source>
        <dbReference type="ARBA" id="ARBA00001947"/>
    </source>
</evidence>
<evidence type="ECO:0000256" key="4">
    <source>
        <dbReference type="ARBA" id="ARBA00022723"/>
    </source>
</evidence>
<dbReference type="PRINTS" id="PR00786">
    <property type="entry name" value="NEPRILYSIN"/>
</dbReference>
<reference evidence="12" key="1">
    <citation type="submission" date="2020-07" db="EMBL/GenBank/DDBJ databases">
        <title>Huge and variable diversity of episymbiotic CPR bacteria and DPANN archaea in groundwater ecosystems.</title>
        <authorList>
            <person name="He C.Y."/>
            <person name="Keren R."/>
            <person name="Whittaker M."/>
            <person name="Farag I.F."/>
            <person name="Doudna J."/>
            <person name="Cate J.H.D."/>
            <person name="Banfield J.F."/>
        </authorList>
    </citation>
    <scope>NUCLEOTIDE SEQUENCE</scope>
    <source>
        <strain evidence="12">NC_groundwater_580_Pr5_B-0.1um_64_19</strain>
    </source>
</reference>
<dbReference type="SUPFAM" id="SSF55486">
    <property type="entry name" value="Metalloproteases ('zincins'), catalytic domain"/>
    <property type="match status" value="1"/>
</dbReference>
<dbReference type="Proteomes" id="UP000779809">
    <property type="component" value="Unassembled WGS sequence"/>
</dbReference>
<dbReference type="GO" id="GO:0046872">
    <property type="term" value="F:metal ion binding"/>
    <property type="evidence" value="ECO:0007669"/>
    <property type="project" value="UniProtKB-KW"/>
</dbReference>
<accession>A0A932A841</accession>
<keyword evidence="5" id="KW-0378">Hydrolase</keyword>
<dbReference type="GO" id="GO:0005886">
    <property type="term" value="C:plasma membrane"/>
    <property type="evidence" value="ECO:0007669"/>
    <property type="project" value="TreeGrafter"/>
</dbReference>
<dbReference type="Gene3D" id="3.40.390.10">
    <property type="entry name" value="Collagenase (Catalytic Domain)"/>
    <property type="match status" value="1"/>
</dbReference>
<dbReference type="Pfam" id="PF05649">
    <property type="entry name" value="Peptidase_M13_N"/>
    <property type="match status" value="1"/>
</dbReference>